<accession>A0A835UUJ2</accession>
<evidence type="ECO:0000313" key="2">
    <source>
        <dbReference type="EMBL" id="KAG0474503.1"/>
    </source>
</evidence>
<reference evidence="2 3" key="1">
    <citation type="journal article" date="2020" name="Nat. Food">
        <title>A phased Vanilla planifolia genome enables genetic improvement of flavour and production.</title>
        <authorList>
            <person name="Hasing T."/>
            <person name="Tang H."/>
            <person name="Brym M."/>
            <person name="Khazi F."/>
            <person name="Huang T."/>
            <person name="Chambers A.H."/>
        </authorList>
    </citation>
    <scope>NUCLEOTIDE SEQUENCE [LARGE SCALE GENOMIC DNA]</scope>
    <source>
        <tissue evidence="2">Leaf</tissue>
    </source>
</reference>
<dbReference type="PANTHER" id="PTHR33709">
    <property type="entry name" value="OSJNBA0035M09.9 PROTEIN"/>
    <property type="match status" value="1"/>
</dbReference>
<evidence type="ECO:0000256" key="1">
    <source>
        <dbReference type="SAM" id="Phobius"/>
    </source>
</evidence>
<keyword evidence="1" id="KW-0472">Membrane</keyword>
<dbReference type="EMBL" id="JADCNM010000007">
    <property type="protein sequence ID" value="KAG0474503.1"/>
    <property type="molecule type" value="Genomic_DNA"/>
</dbReference>
<protein>
    <submittedName>
        <fullName evidence="2">Uncharacterized protein</fullName>
    </submittedName>
</protein>
<feature type="transmembrane region" description="Helical" evidence="1">
    <location>
        <begin position="20"/>
        <end position="42"/>
    </location>
</feature>
<keyword evidence="1" id="KW-0812">Transmembrane</keyword>
<proteinExistence type="predicted"/>
<name>A0A835UUJ2_VANPL</name>
<feature type="transmembrane region" description="Helical" evidence="1">
    <location>
        <begin position="48"/>
        <end position="69"/>
    </location>
</feature>
<organism evidence="2 3">
    <name type="scientific">Vanilla planifolia</name>
    <name type="common">Vanilla</name>
    <dbReference type="NCBI Taxonomy" id="51239"/>
    <lineage>
        <taxon>Eukaryota</taxon>
        <taxon>Viridiplantae</taxon>
        <taxon>Streptophyta</taxon>
        <taxon>Embryophyta</taxon>
        <taxon>Tracheophyta</taxon>
        <taxon>Spermatophyta</taxon>
        <taxon>Magnoliopsida</taxon>
        <taxon>Liliopsida</taxon>
        <taxon>Asparagales</taxon>
        <taxon>Orchidaceae</taxon>
        <taxon>Vanilloideae</taxon>
        <taxon>Vanilleae</taxon>
        <taxon>Vanilla</taxon>
    </lineage>
</organism>
<dbReference type="AlphaFoldDB" id="A0A835UUJ2"/>
<sequence>MNDLSGAGNSGRRVCGSVPASLASVLAAVLFLGITYSLFILVVVHNALLLAAIMLLSALVVSFVLWNLLSYKKNLAILCFVDRLPTSDLLSASDGQLVKITGLASCGDFALESSYEKVQRCVYTSTLLYENRSFWCKILSAKNHHSVPMATSSDERYYCWKLTYLERFSADFYIVDAKSGIRALVKAGYDSRIVPLVTEKLIVNTTNKSRMVSSTLKRWLEQRSMPLEARLLRLEEGFIEEGDSLTVVGMLNKMNGSIMIVPPPNAISTGCLPQKLLLPVDFDGIVLRFSTTRT</sequence>
<dbReference type="InterPro" id="IPR040339">
    <property type="entry name" value="At1g16860-like"/>
</dbReference>
<comment type="caution">
    <text evidence="2">The sequence shown here is derived from an EMBL/GenBank/DDBJ whole genome shotgun (WGS) entry which is preliminary data.</text>
</comment>
<keyword evidence="1" id="KW-1133">Transmembrane helix</keyword>
<dbReference type="OrthoDB" id="1875545at2759"/>
<gene>
    <name evidence="2" type="ORF">HPP92_014189</name>
</gene>
<dbReference type="PANTHER" id="PTHR33709:SF20">
    <property type="entry name" value="OS04G0541900 PROTEIN"/>
    <property type="match status" value="1"/>
</dbReference>
<evidence type="ECO:0000313" key="3">
    <source>
        <dbReference type="Proteomes" id="UP000639772"/>
    </source>
</evidence>
<dbReference type="Proteomes" id="UP000639772">
    <property type="component" value="Chromosome 7"/>
</dbReference>